<feature type="non-terminal residue" evidence="2">
    <location>
        <position position="131"/>
    </location>
</feature>
<feature type="non-terminal residue" evidence="2">
    <location>
        <position position="1"/>
    </location>
</feature>
<dbReference type="PANTHER" id="PTHR13803:SF39">
    <property type="entry name" value="SECRETORY 24AB, ISOFORM A"/>
    <property type="match status" value="1"/>
</dbReference>
<proteinExistence type="predicted"/>
<dbReference type="GO" id="GO:0008270">
    <property type="term" value="F:zinc ion binding"/>
    <property type="evidence" value="ECO:0007669"/>
    <property type="project" value="TreeGrafter"/>
</dbReference>
<name>A0A7J6SDJ9_PEROL</name>
<evidence type="ECO:0000313" key="3">
    <source>
        <dbReference type="Proteomes" id="UP000574390"/>
    </source>
</evidence>
<sequence>VATGLMASLACDKAVEANSKLSDARSLIQNTIAQIVTSSPSHIEAVRPLPLHVLGLLKSPMFRATSDVPPDQRVYYWTRHESISVPLQAALFYPRMFAVHQLSGDEGTIDPNTQRVVLPPSIALSAENMSG</sequence>
<dbReference type="InterPro" id="IPR029006">
    <property type="entry name" value="ADF-H/Gelsolin-like_dom_sf"/>
</dbReference>
<feature type="domain" description="Sec23/Sec24 helical" evidence="1">
    <location>
        <begin position="2"/>
        <end position="86"/>
    </location>
</feature>
<dbReference type="InterPro" id="IPR006900">
    <property type="entry name" value="Sec23/24_helical_dom"/>
</dbReference>
<comment type="caution">
    <text evidence="2">The sequence shown here is derived from an EMBL/GenBank/DDBJ whole genome shotgun (WGS) entry which is preliminary data.</text>
</comment>
<dbReference type="Pfam" id="PF04815">
    <property type="entry name" value="Sec23_helical"/>
    <property type="match status" value="1"/>
</dbReference>
<dbReference type="GO" id="GO:0090110">
    <property type="term" value="P:COPII-coated vesicle cargo loading"/>
    <property type="evidence" value="ECO:0007669"/>
    <property type="project" value="TreeGrafter"/>
</dbReference>
<dbReference type="GO" id="GO:0000149">
    <property type="term" value="F:SNARE binding"/>
    <property type="evidence" value="ECO:0007669"/>
    <property type="project" value="TreeGrafter"/>
</dbReference>
<organism evidence="2 3">
    <name type="scientific">Perkinsus olseni</name>
    <name type="common">Perkinsus atlanticus</name>
    <dbReference type="NCBI Taxonomy" id="32597"/>
    <lineage>
        <taxon>Eukaryota</taxon>
        <taxon>Sar</taxon>
        <taxon>Alveolata</taxon>
        <taxon>Perkinsozoa</taxon>
        <taxon>Perkinsea</taxon>
        <taxon>Perkinsida</taxon>
        <taxon>Perkinsidae</taxon>
        <taxon>Perkinsus</taxon>
    </lineage>
</organism>
<dbReference type="GO" id="GO:0070971">
    <property type="term" value="C:endoplasmic reticulum exit site"/>
    <property type="evidence" value="ECO:0007669"/>
    <property type="project" value="TreeGrafter"/>
</dbReference>
<reference evidence="2 3" key="1">
    <citation type="submission" date="2020-04" db="EMBL/GenBank/DDBJ databases">
        <title>Perkinsus olseni comparative genomics.</title>
        <authorList>
            <person name="Bogema D.R."/>
        </authorList>
    </citation>
    <scope>NUCLEOTIDE SEQUENCE [LARGE SCALE GENOMIC DNA]</scope>
    <source>
        <strain evidence="2">ATCC PRA-205</strain>
    </source>
</reference>
<accession>A0A7J6SDJ9</accession>
<dbReference type="Gene3D" id="1.20.120.730">
    <property type="entry name" value="Sec23/Sec24 helical domain"/>
    <property type="match status" value="1"/>
</dbReference>
<gene>
    <name evidence="2" type="ORF">FOZ62_014550</name>
</gene>
<dbReference type="Gene3D" id="3.40.20.10">
    <property type="entry name" value="Severin"/>
    <property type="match status" value="1"/>
</dbReference>
<dbReference type="PANTHER" id="PTHR13803">
    <property type="entry name" value="SEC24-RELATED PROTEIN"/>
    <property type="match status" value="1"/>
</dbReference>
<dbReference type="InterPro" id="IPR050550">
    <property type="entry name" value="SEC23_SEC24_subfamily"/>
</dbReference>
<evidence type="ECO:0000313" key="2">
    <source>
        <dbReference type="EMBL" id="KAF4730958.1"/>
    </source>
</evidence>
<dbReference type="EMBL" id="JABANM010015508">
    <property type="protein sequence ID" value="KAF4730958.1"/>
    <property type="molecule type" value="Genomic_DNA"/>
</dbReference>
<dbReference type="InterPro" id="IPR036175">
    <property type="entry name" value="Sec23/24_helical_dom_sf"/>
</dbReference>
<dbReference type="GO" id="GO:0030127">
    <property type="term" value="C:COPII vesicle coat"/>
    <property type="evidence" value="ECO:0007669"/>
    <property type="project" value="InterPro"/>
</dbReference>
<dbReference type="GO" id="GO:0006886">
    <property type="term" value="P:intracellular protein transport"/>
    <property type="evidence" value="ECO:0007669"/>
    <property type="project" value="InterPro"/>
</dbReference>
<dbReference type="Proteomes" id="UP000574390">
    <property type="component" value="Unassembled WGS sequence"/>
</dbReference>
<dbReference type="SUPFAM" id="SSF81811">
    <property type="entry name" value="Helical domain of Sec23/24"/>
    <property type="match status" value="1"/>
</dbReference>
<dbReference type="AlphaFoldDB" id="A0A7J6SDJ9"/>
<protein>
    <recommendedName>
        <fullName evidence="1">Sec23/Sec24 helical domain-containing protein</fullName>
    </recommendedName>
</protein>
<evidence type="ECO:0000259" key="1">
    <source>
        <dbReference type="Pfam" id="PF04815"/>
    </source>
</evidence>